<organism evidence="1 2">
    <name type="scientific">Streptomyces parvulus</name>
    <dbReference type="NCBI Taxonomy" id="146923"/>
    <lineage>
        <taxon>Bacteria</taxon>
        <taxon>Bacillati</taxon>
        <taxon>Actinomycetota</taxon>
        <taxon>Actinomycetes</taxon>
        <taxon>Kitasatosporales</taxon>
        <taxon>Streptomycetaceae</taxon>
        <taxon>Streptomyces</taxon>
    </lineage>
</organism>
<dbReference type="EMBL" id="CP015866">
    <property type="protein sequence ID" value="ANJ09272.1"/>
    <property type="molecule type" value="Genomic_DNA"/>
</dbReference>
<dbReference type="AlphaFoldDB" id="A0A191V2V7"/>
<sequence>MSNPTIAIDSSVHDEESALWFAEPPGFVSLPLDALLAEPGSADAGALRAAVAPLLDAAPGGPARQRFVAQVAQGQQLLSALCGFGTVYCSIGLHRDDVDGRGAATPLFSLLTITWHDTNVAPRAVTAARAVTSVSGHTNVARVDLPCGPGVLSETTLAPPPALPGHPLLQIHAHLPHPDCKRIAVFTMSTGAVARRGEYRGVMRQVVVSVRFEDPMGVGT</sequence>
<dbReference type="KEGG" id="spav:Spa2297_21260"/>
<evidence type="ECO:0000313" key="1">
    <source>
        <dbReference type="EMBL" id="ANJ09272.1"/>
    </source>
</evidence>
<dbReference type="GeneID" id="91307420"/>
<gene>
    <name evidence="1" type="ORF">Spa2297_21260</name>
</gene>
<proteinExistence type="predicted"/>
<dbReference type="Proteomes" id="UP000078468">
    <property type="component" value="Chromosome"/>
</dbReference>
<name>A0A191V2V7_9ACTN</name>
<reference evidence="1 2" key="1">
    <citation type="submission" date="2016-05" db="EMBL/GenBank/DDBJ databases">
        <title>Non-Contiguous Finished Genome Sequence of Streptomyces parvulus 2297 Integrated Site-Specifically with Actinophage R4.</title>
        <authorList>
            <person name="Nishizawa T."/>
            <person name="Miura T."/>
            <person name="Harada C."/>
            <person name="Guo Y."/>
            <person name="Narisawa K."/>
            <person name="Ohta H."/>
            <person name="Takahashi H."/>
            <person name="Shirai M."/>
        </authorList>
    </citation>
    <scope>NUCLEOTIDE SEQUENCE [LARGE SCALE GENOMIC DNA]</scope>
    <source>
        <strain evidence="1 2">2297</strain>
    </source>
</reference>
<protein>
    <submittedName>
        <fullName evidence="1">Uncharacterized protein</fullName>
    </submittedName>
</protein>
<accession>A0A191V2V7</accession>
<dbReference type="RefSeq" id="WP_064729602.1">
    <property type="nucleotide sequence ID" value="NZ_BMRX01000002.1"/>
</dbReference>
<evidence type="ECO:0000313" key="2">
    <source>
        <dbReference type="Proteomes" id="UP000078468"/>
    </source>
</evidence>